<gene>
    <name evidence="2" type="ORF">ESP51_03375</name>
</gene>
<accession>A0A4Q2L4J3</accession>
<keyword evidence="2" id="KW-0378">Hydrolase</keyword>
<comment type="caution">
    <text evidence="2">The sequence shown here is derived from an EMBL/GenBank/DDBJ whole genome shotgun (WGS) entry which is preliminary data.</text>
</comment>
<evidence type="ECO:0000313" key="2">
    <source>
        <dbReference type="EMBL" id="RXZ72519.1"/>
    </source>
</evidence>
<dbReference type="SUPFAM" id="SSF53474">
    <property type="entry name" value="alpha/beta-Hydrolases"/>
    <property type="match status" value="1"/>
</dbReference>
<dbReference type="Pfam" id="PF00561">
    <property type="entry name" value="Abhydrolase_1"/>
    <property type="match status" value="1"/>
</dbReference>
<dbReference type="OrthoDB" id="7958481at2"/>
<dbReference type="InterPro" id="IPR029058">
    <property type="entry name" value="AB_hydrolase_fold"/>
</dbReference>
<dbReference type="RefSeq" id="WP_129519483.1">
    <property type="nucleotide sequence ID" value="NZ_SDPN01000004.1"/>
</dbReference>
<organism evidence="2 3">
    <name type="scientific">Agromyces albus</name>
    <dbReference type="NCBI Taxonomy" id="205332"/>
    <lineage>
        <taxon>Bacteria</taxon>
        <taxon>Bacillati</taxon>
        <taxon>Actinomycetota</taxon>
        <taxon>Actinomycetes</taxon>
        <taxon>Micrococcales</taxon>
        <taxon>Microbacteriaceae</taxon>
        <taxon>Agromyces</taxon>
    </lineage>
</organism>
<dbReference type="GO" id="GO:0016787">
    <property type="term" value="F:hydrolase activity"/>
    <property type="evidence" value="ECO:0007669"/>
    <property type="project" value="UniProtKB-KW"/>
</dbReference>
<dbReference type="InterPro" id="IPR000073">
    <property type="entry name" value="AB_hydrolase_1"/>
</dbReference>
<keyword evidence="3" id="KW-1185">Reference proteome</keyword>
<dbReference type="PANTHER" id="PTHR43433:SF5">
    <property type="entry name" value="AB HYDROLASE-1 DOMAIN-CONTAINING PROTEIN"/>
    <property type="match status" value="1"/>
</dbReference>
<reference evidence="2 3" key="1">
    <citation type="submission" date="2019-01" db="EMBL/GenBank/DDBJ databases">
        <title>Agromyces.</title>
        <authorList>
            <person name="Li J."/>
        </authorList>
    </citation>
    <scope>NUCLEOTIDE SEQUENCE [LARGE SCALE GENOMIC DNA]</scope>
    <source>
        <strain evidence="2 3">DSM 15934</strain>
    </source>
</reference>
<dbReference type="EMBL" id="SDPN01000004">
    <property type="protein sequence ID" value="RXZ72519.1"/>
    <property type="molecule type" value="Genomic_DNA"/>
</dbReference>
<dbReference type="InterPro" id="IPR050471">
    <property type="entry name" value="AB_hydrolase"/>
</dbReference>
<dbReference type="Gene3D" id="3.40.50.1820">
    <property type="entry name" value="alpha/beta hydrolase"/>
    <property type="match status" value="1"/>
</dbReference>
<dbReference type="AlphaFoldDB" id="A0A4Q2L4J3"/>
<sequence>MSTTTYAASTASTQYVETKSARFAYRRLGPVGGVPLLLLHRFRATMDWWDPRFIEALAAERDIILFDNIGIGYTEGDPLTTVDGFADGAAEIIEALGLSQVDVLGWSFGGVVAQRLAVIYPEQVRRIVIAGSGSGAAPGMPGIPERVLAIQQQPESSLEDVLYLFYPETEAARARGLDHFGRVQADMPEGAPQVTQDAAMGQLAASMAAMARPWEDVVLDLKAITAPVLYAGGVHDVMIDAYSSYAAVQELPNARLVLYSDAGHAFLFQHLDNFVRQVLAFLAE</sequence>
<proteinExistence type="predicted"/>
<protein>
    <submittedName>
        <fullName evidence="2">Alpha/beta hydrolase</fullName>
    </submittedName>
</protein>
<evidence type="ECO:0000313" key="3">
    <source>
        <dbReference type="Proteomes" id="UP000293865"/>
    </source>
</evidence>
<dbReference type="PRINTS" id="PR00111">
    <property type="entry name" value="ABHYDROLASE"/>
</dbReference>
<dbReference type="PANTHER" id="PTHR43433">
    <property type="entry name" value="HYDROLASE, ALPHA/BETA FOLD FAMILY PROTEIN"/>
    <property type="match status" value="1"/>
</dbReference>
<dbReference type="Proteomes" id="UP000293865">
    <property type="component" value="Unassembled WGS sequence"/>
</dbReference>
<evidence type="ECO:0000259" key="1">
    <source>
        <dbReference type="Pfam" id="PF00561"/>
    </source>
</evidence>
<feature type="domain" description="AB hydrolase-1" evidence="1">
    <location>
        <begin position="35"/>
        <end position="270"/>
    </location>
</feature>
<name>A0A4Q2L4J3_9MICO</name>